<dbReference type="InterPro" id="IPR053156">
    <property type="entry name" value="T6SS_TssM-like"/>
</dbReference>
<accession>A0ABQ0A4Y0</accession>
<evidence type="ECO:0000259" key="3">
    <source>
        <dbReference type="Pfam" id="PF06761"/>
    </source>
</evidence>
<name>A0ABQ0A4Y0_9GAMM</name>
<dbReference type="PANTHER" id="PTHR36153">
    <property type="entry name" value="INNER MEMBRANE PROTEIN-RELATED"/>
    <property type="match status" value="1"/>
</dbReference>
<evidence type="ECO:0000313" key="6">
    <source>
        <dbReference type="EMBL" id="GAA6166713.1"/>
    </source>
</evidence>
<feature type="transmembrane region" description="Helical" evidence="1">
    <location>
        <begin position="45"/>
        <end position="70"/>
    </location>
</feature>
<feature type="transmembrane region" description="Helical" evidence="1">
    <location>
        <begin position="12"/>
        <end position="33"/>
    </location>
</feature>
<dbReference type="InterPro" id="IPR010623">
    <property type="entry name" value="IcmF_C"/>
</dbReference>
<sequence>MNRLRSLVVNRWFIGLIGITALSLLIWFGLGYIKFGSENTVVSPTARLIIIALIVVLWIVINLTITIVNLKRNQGLVEDMAEEEEPPANPDEERASEEIAAISSRFNSALSTLKKAKFKGKNGTKSLYQLPWYIIIGPPGSGKTTALINSGLHFPLEQEYGKESIGGVGGTRNCDWWFTNEAVLIDTAGRYTTQDSHRVIDNTAWNKFLGMLKRYRKRRPINGVMLVVSMLELMSTTPEQQRHQAKTIRTRIEELQQNLGIRFPIYMTFTKTDLVAGFNEFFSTLSQAEREQVWGMSFDSEQAQFASKNLSEFSSEYAKLIERLNERVLLKVHQERNVDRRNLILNFPQQMESMSYVLNDFLTQVFEPNNYATTPMLRGVYFTSATQEGSPIDRMMSSVSASFNLERKQSVVQQNTGKSYFLTRLLNDVVFPESELVGVNKKVEKATQWFRRGTFATMAIALVGSTVTWVGTATSSRSAMSEVRDNLGTYRSAAVENPEPKTPQQALKVIDPLYQASLIYDSDEHGWLNNLGMYDTNVDNAADKLFEDKLASVYMPAIARDLEVKLENTNAQDGNLAKYLEVYLMLFDTERQDRDYINEFMTRMWDQEFKNDEETRVNLARNLTLALEQDTIITDKSLNERVVSRSQNKLRNIPLAERLYSVLKVRPDMNQSFDIYRDIGSDSAKTFGLSDQDSVFFVPKLFTAQGYKDVDVSPNSKLIKELKEDLWVYGTEEDDSNSSVDLERVSQDLERLYTSEYTLYWQDYLNKFKIQKFSSIRDGVATLGKLSDPVYSPLSAIADIAAENTDIVKNERRRIPSTGSIRIPVSNQARAVGNAAAGAINDAIEKHNPPTPMDIRFAELHKVSFPLNDAPPVAKEYLTSIAAVHQFFVELDSSPSPTQSSFDYAKARFQGSSNDAIQTLYYQSERAPEPYKTWLKDIADNSWSVVVANAHQHLNNVWQAQVYNTYDRTLRNKYPLVSNSSRESSMQDFNEYFGPGGHLQNFINDSVKPFVNTNNWRQRSVNGRSIGLSNEAIRQFRQAETIRKAFFASGNNASFSFKVKADQLDRGVRLFTFETGSFSYEYSHGPRVTKSIDWVGGESSRARIIFEDLNQESHQEAFEGDWALFKLLDNSEISNRGNSSEKVVRFLTSGRTAEFVFTPDDSVSPLDISIIRKYRAPSSL</sequence>
<proteinExistence type="predicted"/>
<dbReference type="Pfam" id="PF14331">
    <property type="entry name" value="IcmF-related_N"/>
    <property type="match status" value="1"/>
</dbReference>
<dbReference type="Pfam" id="PF06761">
    <property type="entry name" value="IcmF-related"/>
    <property type="match status" value="1"/>
</dbReference>
<protein>
    <submittedName>
        <fullName evidence="6">Type VI secretion system membrane subunit TssM</fullName>
    </submittedName>
</protein>
<feature type="domain" description="Type VI secretion system component TssM1 N-terminal" evidence="4">
    <location>
        <begin position="201"/>
        <end position="457"/>
    </location>
</feature>
<reference evidence="6 7" key="1">
    <citation type="submission" date="2024-04" db="EMBL/GenBank/DDBJ databases">
        <title>Draft genome sequence of Sessilibacter corallicola NBRC 116591.</title>
        <authorList>
            <person name="Miyakawa T."/>
            <person name="Kusuya Y."/>
            <person name="Miura T."/>
        </authorList>
    </citation>
    <scope>NUCLEOTIDE SEQUENCE [LARGE SCALE GENOMIC DNA]</scope>
    <source>
        <strain evidence="6 7">KU-00831-HH</strain>
    </source>
</reference>
<feature type="domain" description="Type VI secretion system IcmF C-terminal" evidence="2">
    <location>
        <begin position="1057"/>
        <end position="1158"/>
    </location>
</feature>
<feature type="domain" description="IcmF-related" evidence="3">
    <location>
        <begin position="508"/>
        <end position="806"/>
    </location>
</feature>
<dbReference type="InterPro" id="IPR017731">
    <property type="entry name" value="TssM1-like"/>
</dbReference>
<dbReference type="RefSeq" id="WP_353301573.1">
    <property type="nucleotide sequence ID" value="NZ_BAABWN010000001.1"/>
</dbReference>
<dbReference type="Pfam" id="PF21070">
    <property type="entry name" value="IcmF_helical"/>
    <property type="match status" value="1"/>
</dbReference>
<dbReference type="EMBL" id="BAABWN010000001">
    <property type="protein sequence ID" value="GAA6166713.1"/>
    <property type="molecule type" value="Genomic_DNA"/>
</dbReference>
<evidence type="ECO:0000256" key="1">
    <source>
        <dbReference type="SAM" id="Phobius"/>
    </source>
</evidence>
<dbReference type="NCBIfam" id="TIGR03348">
    <property type="entry name" value="VI_IcmF"/>
    <property type="match status" value="1"/>
</dbReference>
<keyword evidence="1" id="KW-1133">Transmembrane helix</keyword>
<evidence type="ECO:0000313" key="7">
    <source>
        <dbReference type="Proteomes" id="UP001465153"/>
    </source>
</evidence>
<keyword evidence="7" id="KW-1185">Reference proteome</keyword>
<keyword evidence="1" id="KW-0812">Transmembrane</keyword>
<evidence type="ECO:0000259" key="4">
    <source>
        <dbReference type="Pfam" id="PF14331"/>
    </source>
</evidence>
<dbReference type="InterPro" id="IPR025743">
    <property type="entry name" value="TssM1_N"/>
</dbReference>
<dbReference type="InterPro" id="IPR048677">
    <property type="entry name" value="TssM1_hel"/>
</dbReference>
<dbReference type="InterPro" id="IPR027417">
    <property type="entry name" value="P-loop_NTPase"/>
</dbReference>
<evidence type="ECO:0000259" key="2">
    <source>
        <dbReference type="Pfam" id="PF06744"/>
    </source>
</evidence>
<feature type="domain" description="Type VI secretion system component TssM1 helical" evidence="5">
    <location>
        <begin position="950"/>
        <end position="1051"/>
    </location>
</feature>
<dbReference type="SUPFAM" id="SSF52540">
    <property type="entry name" value="P-loop containing nucleoside triphosphate hydrolases"/>
    <property type="match status" value="1"/>
</dbReference>
<dbReference type="Pfam" id="PF06744">
    <property type="entry name" value="IcmF_C"/>
    <property type="match status" value="1"/>
</dbReference>
<organism evidence="6 7">
    <name type="scientific">Sessilibacter corallicola</name>
    <dbReference type="NCBI Taxonomy" id="2904075"/>
    <lineage>
        <taxon>Bacteria</taxon>
        <taxon>Pseudomonadati</taxon>
        <taxon>Pseudomonadota</taxon>
        <taxon>Gammaproteobacteria</taxon>
        <taxon>Cellvibrionales</taxon>
        <taxon>Cellvibrionaceae</taxon>
        <taxon>Sessilibacter</taxon>
    </lineage>
</organism>
<gene>
    <name evidence="6" type="primary">tssM</name>
    <name evidence="6" type="ORF">NBRC116591_05230</name>
</gene>
<evidence type="ECO:0000259" key="5">
    <source>
        <dbReference type="Pfam" id="PF21070"/>
    </source>
</evidence>
<keyword evidence="1" id="KW-0472">Membrane</keyword>
<dbReference type="InterPro" id="IPR009612">
    <property type="entry name" value="IcmF-rel"/>
</dbReference>
<comment type="caution">
    <text evidence="6">The sequence shown here is derived from an EMBL/GenBank/DDBJ whole genome shotgun (WGS) entry which is preliminary data.</text>
</comment>
<dbReference type="PANTHER" id="PTHR36153:SF1">
    <property type="entry name" value="TYPE VI SECRETION SYSTEM COMPONENT TSSM1"/>
    <property type="match status" value="1"/>
</dbReference>
<dbReference type="Proteomes" id="UP001465153">
    <property type="component" value="Unassembled WGS sequence"/>
</dbReference>